<dbReference type="EMBL" id="VHSG01000002">
    <property type="protein sequence ID" value="TQV86233.1"/>
    <property type="molecule type" value="Genomic_DNA"/>
</dbReference>
<keyword evidence="2" id="KW-1185">Reference proteome</keyword>
<dbReference type="InterPro" id="IPR027417">
    <property type="entry name" value="P-loop_NTPase"/>
</dbReference>
<dbReference type="RefSeq" id="WP_142902386.1">
    <property type="nucleotide sequence ID" value="NZ_ML660087.1"/>
</dbReference>
<reference evidence="1 2" key="1">
    <citation type="submission" date="2019-06" db="EMBL/GenBank/DDBJ databases">
        <title>Whole genome sequence for Cellvibrionaceae sp. R142.</title>
        <authorList>
            <person name="Wang G."/>
        </authorList>
    </citation>
    <scope>NUCLEOTIDE SEQUENCE [LARGE SCALE GENOMIC DNA]</scope>
    <source>
        <strain evidence="1 2">R142</strain>
    </source>
</reference>
<dbReference type="Gene3D" id="3.40.50.300">
    <property type="entry name" value="P-loop containing nucleotide triphosphate hydrolases"/>
    <property type="match status" value="1"/>
</dbReference>
<accession>A0A545U9Z6</accession>
<gene>
    <name evidence="1" type="ORF">FKG94_01390</name>
</gene>
<name>A0A545U9Z6_9GAMM</name>
<dbReference type="SUPFAM" id="SSF52540">
    <property type="entry name" value="P-loop containing nucleoside triphosphate hydrolases"/>
    <property type="match status" value="1"/>
</dbReference>
<evidence type="ECO:0000313" key="1">
    <source>
        <dbReference type="EMBL" id="TQV86233.1"/>
    </source>
</evidence>
<dbReference type="Proteomes" id="UP000319732">
    <property type="component" value="Unassembled WGS sequence"/>
</dbReference>
<protein>
    <submittedName>
        <fullName evidence="1">Molybdopterin-guanine dinucleotide biosynthesis protein B</fullName>
    </submittedName>
</protein>
<sequence length="379" mass="39743">MMEVKLRDGELKAAKVSFACRRVNLQKARLLLREPYSPQAGDVVLAEIERIGQHKRIELVNGRRALLAEGDRVILSYGNRYAPDQFEGLVPHNLAVCDMVAAGGIAATAVARNLRMDPATRIRPLGVLADAQGRVLNLADFSLPAMSVKGTLPPVFVVCGTSMNAGKTHAACSLVTGLSAMGYRVGATKLTGTGAGGDVWRMIDAGASKVLDFTDAGLPSTYLEDPQTLIEASESLLANLAAADVDVIVAEIADGLGHAETCALLESERLQAHTHGVLFAAGDSLGASAGFNWLLERQLPVLGISGALTLSPLAIREVRALVPVEPITAQELASPRDLRTILPGEVLPSAMIQAQVKAIPAAAVMLPANSAEICGPSVQ</sequence>
<organism evidence="1 2">
    <name type="scientific">Exilibacterium tricleocarpae</name>
    <dbReference type="NCBI Taxonomy" id="2591008"/>
    <lineage>
        <taxon>Bacteria</taxon>
        <taxon>Pseudomonadati</taxon>
        <taxon>Pseudomonadota</taxon>
        <taxon>Gammaproteobacteria</taxon>
        <taxon>Cellvibrionales</taxon>
        <taxon>Cellvibrionaceae</taxon>
        <taxon>Exilibacterium</taxon>
    </lineage>
</organism>
<dbReference type="OrthoDB" id="145933at2"/>
<comment type="caution">
    <text evidence="1">The sequence shown here is derived from an EMBL/GenBank/DDBJ whole genome shotgun (WGS) entry which is preliminary data.</text>
</comment>
<dbReference type="AlphaFoldDB" id="A0A545U9Z6"/>
<proteinExistence type="predicted"/>
<evidence type="ECO:0000313" key="2">
    <source>
        <dbReference type="Proteomes" id="UP000319732"/>
    </source>
</evidence>